<organism evidence="5 6">
    <name type="scientific">Bombiscardovia coagulans</name>
    <dbReference type="NCBI Taxonomy" id="686666"/>
    <lineage>
        <taxon>Bacteria</taxon>
        <taxon>Bacillati</taxon>
        <taxon>Actinomycetota</taxon>
        <taxon>Actinomycetes</taxon>
        <taxon>Bifidobacteriales</taxon>
        <taxon>Bifidobacteriaceae</taxon>
        <taxon>Bombiscardovia</taxon>
    </lineage>
</organism>
<dbReference type="InterPro" id="IPR042171">
    <property type="entry name" value="Acyl-CoA_hotdog"/>
</dbReference>
<evidence type="ECO:0000259" key="3">
    <source>
        <dbReference type="Pfam" id="PF13622"/>
    </source>
</evidence>
<evidence type="ECO:0000256" key="2">
    <source>
        <dbReference type="ARBA" id="ARBA00022801"/>
    </source>
</evidence>
<evidence type="ECO:0000256" key="1">
    <source>
        <dbReference type="ARBA" id="ARBA00006538"/>
    </source>
</evidence>
<sequence length="300" mass="33183">MAEKTPLEDAVRVLTLEKTGSQGPVTDFQGESLPFPTGRIYGGQIMSQAIMAAAQTTDEHREPNSIHGYYIRTGLLDQNVNFAVSNLRDGRSYSTRMVEVSQPDRSILQALVSFQEAGQAGVVYADPIPQDLPNPQDLQSAQDLMSPYADKSAFANYYANQSPFDIRHITPTIMLGPDKEAQEHDSGHQLVWLRANGQMELSQTLQRSLLALACDQLMMEPALRRSGLSIATPGISYASIDHSMWWYQDVDVCSWLLFVQDTTVAAHGRALCSARVYSQDGVLVSAMSQEAMIRIPENQK</sequence>
<dbReference type="CDD" id="cd03444">
    <property type="entry name" value="Thioesterase_II_repeat1"/>
    <property type="match status" value="1"/>
</dbReference>
<evidence type="ECO:0000313" key="6">
    <source>
        <dbReference type="Proteomes" id="UP000216004"/>
    </source>
</evidence>
<dbReference type="GO" id="GO:0006637">
    <property type="term" value="P:acyl-CoA metabolic process"/>
    <property type="evidence" value="ECO:0007669"/>
    <property type="project" value="InterPro"/>
</dbReference>
<dbReference type="PANTHER" id="PTHR11066">
    <property type="entry name" value="ACYL-COA THIOESTERASE"/>
    <property type="match status" value="1"/>
</dbReference>
<dbReference type="OrthoDB" id="9781019at2"/>
<dbReference type="InterPro" id="IPR003703">
    <property type="entry name" value="Acyl_CoA_thio"/>
</dbReference>
<dbReference type="EMBL" id="MWWS01000004">
    <property type="protein sequence ID" value="OZG50211.1"/>
    <property type="molecule type" value="Genomic_DNA"/>
</dbReference>
<gene>
    <name evidence="5" type="ORF">BOCO_0728</name>
</gene>
<dbReference type="AlphaFoldDB" id="A0A261ETM7"/>
<dbReference type="GO" id="GO:0047617">
    <property type="term" value="F:fatty acyl-CoA hydrolase activity"/>
    <property type="evidence" value="ECO:0007669"/>
    <property type="project" value="InterPro"/>
</dbReference>
<dbReference type="PANTHER" id="PTHR11066:SF34">
    <property type="entry name" value="ACYL-COENZYME A THIOESTERASE 8"/>
    <property type="match status" value="1"/>
</dbReference>
<dbReference type="CDD" id="cd03445">
    <property type="entry name" value="Thioesterase_II_repeat2"/>
    <property type="match status" value="1"/>
</dbReference>
<dbReference type="Pfam" id="PF13622">
    <property type="entry name" value="4HBT_3"/>
    <property type="match status" value="1"/>
</dbReference>
<dbReference type="Proteomes" id="UP000216004">
    <property type="component" value="Unassembled WGS sequence"/>
</dbReference>
<accession>A0A261ETM7</accession>
<dbReference type="Gene3D" id="2.40.160.210">
    <property type="entry name" value="Acyl-CoA thioesterase, double hotdog domain"/>
    <property type="match status" value="1"/>
</dbReference>
<feature type="domain" description="Acyl-CoA thioesterase-like N-terminal HotDog" evidence="3">
    <location>
        <begin position="34"/>
        <end position="115"/>
    </location>
</feature>
<keyword evidence="6" id="KW-1185">Reference proteome</keyword>
<dbReference type="InterPro" id="IPR049449">
    <property type="entry name" value="TesB_ACOT8-like_N"/>
</dbReference>
<dbReference type="RefSeq" id="WP_094722716.1">
    <property type="nucleotide sequence ID" value="NZ_MWWS01000004.1"/>
</dbReference>
<dbReference type="Pfam" id="PF20789">
    <property type="entry name" value="4HBT_3C"/>
    <property type="match status" value="1"/>
</dbReference>
<protein>
    <submittedName>
        <fullName evidence="5">Acyl-CoA thioesterase II</fullName>
    </submittedName>
</protein>
<reference evidence="5 6" key="1">
    <citation type="journal article" date="2017" name="BMC Genomics">
        <title>Comparative genomic and phylogenomic analyses of the Bifidobacteriaceae family.</title>
        <authorList>
            <person name="Lugli G.A."/>
            <person name="Milani C."/>
            <person name="Turroni F."/>
            <person name="Duranti S."/>
            <person name="Mancabelli L."/>
            <person name="Mangifesta M."/>
            <person name="Ferrario C."/>
            <person name="Modesto M."/>
            <person name="Mattarelli P."/>
            <person name="Jiri K."/>
            <person name="van Sinderen D."/>
            <person name="Ventura M."/>
        </authorList>
    </citation>
    <scope>NUCLEOTIDE SEQUENCE [LARGE SCALE GENOMIC DNA]</scope>
    <source>
        <strain evidence="5 6">DSM 22924</strain>
    </source>
</reference>
<proteinExistence type="inferred from homology"/>
<comment type="similarity">
    <text evidence="1">Belongs to the C/M/P thioester hydrolase family.</text>
</comment>
<evidence type="ECO:0000259" key="4">
    <source>
        <dbReference type="Pfam" id="PF20789"/>
    </source>
</evidence>
<name>A0A261ETM7_9BIFI</name>
<dbReference type="InterPro" id="IPR049450">
    <property type="entry name" value="ACOT8-like_C"/>
</dbReference>
<dbReference type="InterPro" id="IPR029069">
    <property type="entry name" value="HotDog_dom_sf"/>
</dbReference>
<dbReference type="GO" id="GO:0009062">
    <property type="term" value="P:fatty acid catabolic process"/>
    <property type="evidence" value="ECO:0007669"/>
    <property type="project" value="TreeGrafter"/>
</dbReference>
<feature type="domain" description="Acyl-CoA thioesterase-like C-terminal" evidence="4">
    <location>
        <begin position="180"/>
        <end position="293"/>
    </location>
</feature>
<evidence type="ECO:0000313" key="5">
    <source>
        <dbReference type="EMBL" id="OZG50211.1"/>
    </source>
</evidence>
<dbReference type="SUPFAM" id="SSF54637">
    <property type="entry name" value="Thioesterase/thiol ester dehydrase-isomerase"/>
    <property type="match status" value="2"/>
</dbReference>
<comment type="caution">
    <text evidence="5">The sequence shown here is derived from an EMBL/GenBank/DDBJ whole genome shotgun (WGS) entry which is preliminary data.</text>
</comment>
<keyword evidence="2" id="KW-0378">Hydrolase</keyword>